<feature type="transmembrane region" description="Helical" evidence="6">
    <location>
        <begin position="84"/>
        <end position="107"/>
    </location>
</feature>
<feature type="transmembrane region" description="Helical" evidence="6">
    <location>
        <begin position="387"/>
        <end position="405"/>
    </location>
</feature>
<keyword evidence="5 6" id="KW-0472">Membrane</keyword>
<feature type="transmembrane region" description="Helical" evidence="6">
    <location>
        <begin position="151"/>
        <end position="170"/>
    </location>
</feature>
<proteinExistence type="predicted"/>
<feature type="transmembrane region" description="Helical" evidence="6">
    <location>
        <begin position="113"/>
        <end position="139"/>
    </location>
</feature>
<evidence type="ECO:0000256" key="4">
    <source>
        <dbReference type="ARBA" id="ARBA00022989"/>
    </source>
</evidence>
<protein>
    <submittedName>
        <fullName evidence="7">Uncharacterized protein</fullName>
    </submittedName>
</protein>
<dbReference type="Proteomes" id="UP000019753">
    <property type="component" value="Unassembled WGS sequence"/>
</dbReference>
<keyword evidence="4 6" id="KW-1133">Transmembrane helix</keyword>
<gene>
    <name evidence="7" type="ORF">N866_04085</name>
</gene>
<dbReference type="PANTHER" id="PTHR30250">
    <property type="entry name" value="PST FAMILY PREDICTED COLANIC ACID TRANSPORTER"/>
    <property type="match status" value="1"/>
</dbReference>
<keyword evidence="2" id="KW-1003">Cell membrane</keyword>
<keyword evidence="8" id="KW-1185">Reference proteome</keyword>
<evidence type="ECO:0000256" key="1">
    <source>
        <dbReference type="ARBA" id="ARBA00004651"/>
    </source>
</evidence>
<dbReference type="InterPro" id="IPR002797">
    <property type="entry name" value="Polysacc_synth"/>
</dbReference>
<dbReference type="InterPro" id="IPR050833">
    <property type="entry name" value="Poly_Biosynth_Transport"/>
</dbReference>
<feature type="transmembrane region" description="Helical" evidence="6">
    <location>
        <begin position="42"/>
        <end position="63"/>
    </location>
</feature>
<dbReference type="EMBL" id="AXCW01000144">
    <property type="protein sequence ID" value="EYR62950.1"/>
    <property type="molecule type" value="Genomic_DNA"/>
</dbReference>
<evidence type="ECO:0000256" key="6">
    <source>
        <dbReference type="SAM" id="Phobius"/>
    </source>
</evidence>
<accession>A0A021VSD9</accession>
<evidence type="ECO:0000256" key="5">
    <source>
        <dbReference type="ARBA" id="ARBA00023136"/>
    </source>
</evidence>
<dbReference type="AlphaFoldDB" id="A0A021VSD9"/>
<reference evidence="7 8" key="1">
    <citation type="submission" date="2014-01" db="EMBL/GenBank/DDBJ databases">
        <title>Actinotalea ferrariae CF5-4.</title>
        <authorList>
            <person name="Chen F."/>
            <person name="Li Y."/>
            <person name="Wang G."/>
        </authorList>
    </citation>
    <scope>NUCLEOTIDE SEQUENCE [LARGE SCALE GENOMIC DNA]</scope>
    <source>
        <strain evidence="7 8">CF5-4</strain>
    </source>
</reference>
<evidence type="ECO:0000313" key="8">
    <source>
        <dbReference type="Proteomes" id="UP000019753"/>
    </source>
</evidence>
<feature type="transmembrane region" description="Helical" evidence="6">
    <location>
        <begin position="176"/>
        <end position="196"/>
    </location>
</feature>
<feature type="transmembrane region" description="Helical" evidence="6">
    <location>
        <begin position="325"/>
        <end position="342"/>
    </location>
</feature>
<feature type="transmembrane region" description="Helical" evidence="6">
    <location>
        <begin position="12"/>
        <end position="36"/>
    </location>
</feature>
<name>A0A021VSD9_9CELL</name>
<evidence type="ECO:0000313" key="7">
    <source>
        <dbReference type="EMBL" id="EYR62950.1"/>
    </source>
</evidence>
<sequence length="432" mass="44504">MRLRFGHGKRAVSWAMLGQVSALVASTANFLLLARILGPAEYGLVAGTWALVLASAPIAAVGADRLIVRDVSGGHVPPNHALGTALVTMTFGWFVVVGGLAVLQPIILPQTLLSLLLLLAIADVVATGTTTLVNALCFATANAKAGGISAALVNLAKLAAVLLFALTGGGQDPVRWAAIYAGLAVVSATGQLLWAARRYGRPSVHGYHLVTRVREGLPFTGSVVAGVVQNDADKTLLVRAGLAEPAGHYSVAYRMASIAYLPVLAVLQTTFYRFFAAGAEGGLPATAALGRRLAKPLLAYGVLASVGLVVCAPLVPVLVGEQYRPSVPLLMLLAPLVLVKVVQSLTGDVLTGAGFQHVRTRCVAIAAGVNVATNLVLIPVLGLYGAIIATAVAEVLQATLLLWAVRSRLRRGTAPAEDGADVAPASSIDEPE</sequence>
<comment type="subcellular location">
    <subcellularLocation>
        <location evidence="1">Cell membrane</location>
        <topology evidence="1">Multi-pass membrane protein</topology>
    </subcellularLocation>
</comment>
<feature type="transmembrane region" description="Helical" evidence="6">
    <location>
        <begin position="297"/>
        <end position="319"/>
    </location>
</feature>
<dbReference type="GO" id="GO:0005886">
    <property type="term" value="C:plasma membrane"/>
    <property type="evidence" value="ECO:0007669"/>
    <property type="project" value="UniProtKB-SubCell"/>
</dbReference>
<evidence type="ECO:0000256" key="3">
    <source>
        <dbReference type="ARBA" id="ARBA00022692"/>
    </source>
</evidence>
<keyword evidence="3 6" id="KW-0812">Transmembrane</keyword>
<organism evidence="7 8">
    <name type="scientific">Actinotalea ferrariae CF5-4</name>
    <dbReference type="NCBI Taxonomy" id="948458"/>
    <lineage>
        <taxon>Bacteria</taxon>
        <taxon>Bacillati</taxon>
        <taxon>Actinomycetota</taxon>
        <taxon>Actinomycetes</taxon>
        <taxon>Micrococcales</taxon>
        <taxon>Cellulomonadaceae</taxon>
        <taxon>Actinotalea</taxon>
    </lineage>
</organism>
<evidence type="ECO:0000256" key="2">
    <source>
        <dbReference type="ARBA" id="ARBA00022475"/>
    </source>
</evidence>
<dbReference type="PANTHER" id="PTHR30250:SF11">
    <property type="entry name" value="O-ANTIGEN TRANSPORTER-RELATED"/>
    <property type="match status" value="1"/>
</dbReference>
<comment type="caution">
    <text evidence="7">The sequence shown here is derived from an EMBL/GenBank/DDBJ whole genome shotgun (WGS) entry which is preliminary data.</text>
</comment>
<dbReference type="Pfam" id="PF01943">
    <property type="entry name" value="Polysacc_synt"/>
    <property type="match status" value="1"/>
</dbReference>